<name>A0A3D8MD02_9ALTE</name>
<dbReference type="Proteomes" id="UP000256561">
    <property type="component" value="Unassembled WGS sequence"/>
</dbReference>
<gene>
    <name evidence="4" type="ORF">DXV75_03925</name>
</gene>
<feature type="coiled-coil region" evidence="1">
    <location>
        <begin position="60"/>
        <end position="87"/>
    </location>
</feature>
<evidence type="ECO:0000313" key="5">
    <source>
        <dbReference type="Proteomes" id="UP000256561"/>
    </source>
</evidence>
<feature type="region of interest" description="Disordered" evidence="2">
    <location>
        <begin position="112"/>
        <end position="147"/>
    </location>
</feature>
<evidence type="ECO:0000256" key="1">
    <source>
        <dbReference type="SAM" id="Coils"/>
    </source>
</evidence>
<keyword evidence="1" id="KW-0175">Coiled coil</keyword>
<keyword evidence="3" id="KW-1133">Transmembrane helix</keyword>
<reference evidence="5" key="1">
    <citation type="submission" date="2018-08" db="EMBL/GenBank/DDBJ databases">
        <authorList>
            <person name="Zhang J."/>
            <person name="Du Z.-J."/>
        </authorList>
    </citation>
    <scope>NUCLEOTIDE SEQUENCE [LARGE SCALE GENOMIC DNA]</scope>
    <source>
        <strain evidence="5">KCTC 52655</strain>
    </source>
</reference>
<organism evidence="4 5">
    <name type="scientific">Alteromonas aestuariivivens</name>
    <dbReference type="NCBI Taxonomy" id="1938339"/>
    <lineage>
        <taxon>Bacteria</taxon>
        <taxon>Pseudomonadati</taxon>
        <taxon>Pseudomonadota</taxon>
        <taxon>Gammaproteobacteria</taxon>
        <taxon>Alteromonadales</taxon>
        <taxon>Alteromonadaceae</taxon>
        <taxon>Alteromonas/Salinimonas group</taxon>
        <taxon>Alteromonas</taxon>
    </lineage>
</organism>
<sequence>MDVLIPLALLVVGLIIGFFVARYLYTRDDSVTATKLAEKNIKELMAQQAEHHIFQSKQVVEEIERHCQNLRQQVEEYEVLLNQNLDEDVPRVPFYGEHASAYLRNNLKGDEKSKLSKVTGAQPRDFAGSGSGLFIGATGNSTAEKDQ</sequence>
<dbReference type="AlphaFoldDB" id="A0A3D8MD02"/>
<dbReference type="OrthoDB" id="6385810at2"/>
<evidence type="ECO:0000256" key="3">
    <source>
        <dbReference type="SAM" id="Phobius"/>
    </source>
</evidence>
<dbReference type="RefSeq" id="WP_115592078.1">
    <property type="nucleotide sequence ID" value="NZ_QRHA01000002.1"/>
</dbReference>
<comment type="caution">
    <text evidence="4">The sequence shown here is derived from an EMBL/GenBank/DDBJ whole genome shotgun (WGS) entry which is preliminary data.</text>
</comment>
<keyword evidence="5" id="KW-1185">Reference proteome</keyword>
<keyword evidence="3" id="KW-0472">Membrane</keyword>
<keyword evidence="3" id="KW-0812">Transmembrane</keyword>
<feature type="transmembrane region" description="Helical" evidence="3">
    <location>
        <begin position="6"/>
        <end position="25"/>
    </location>
</feature>
<protein>
    <submittedName>
        <fullName evidence="4">DUF1043 family protein</fullName>
    </submittedName>
</protein>
<feature type="compositionally biased region" description="Polar residues" evidence="2">
    <location>
        <begin position="138"/>
        <end position="147"/>
    </location>
</feature>
<dbReference type="InterPro" id="IPR009386">
    <property type="entry name" value="ZapG-like"/>
</dbReference>
<dbReference type="Pfam" id="PF06295">
    <property type="entry name" value="ZapG-like"/>
    <property type="match status" value="1"/>
</dbReference>
<accession>A0A3D8MD02</accession>
<evidence type="ECO:0000313" key="4">
    <source>
        <dbReference type="EMBL" id="RDV28120.1"/>
    </source>
</evidence>
<evidence type="ECO:0000256" key="2">
    <source>
        <dbReference type="SAM" id="MobiDB-lite"/>
    </source>
</evidence>
<dbReference type="EMBL" id="QRHA01000002">
    <property type="protein sequence ID" value="RDV28120.1"/>
    <property type="molecule type" value="Genomic_DNA"/>
</dbReference>
<proteinExistence type="predicted"/>